<reference evidence="2 3" key="1">
    <citation type="submission" date="2016-10" db="EMBL/GenBank/DDBJ databases">
        <authorList>
            <person name="Varghese N."/>
            <person name="Submissions S."/>
        </authorList>
    </citation>
    <scope>NUCLEOTIDE SEQUENCE [LARGE SCALE GENOMIC DNA]</scope>
    <source>
        <strain evidence="2 3">DSM 13796</strain>
    </source>
</reference>
<evidence type="ECO:0000313" key="2">
    <source>
        <dbReference type="EMBL" id="SFQ75770.1"/>
    </source>
</evidence>
<keyword evidence="1" id="KW-0472">Membrane</keyword>
<accession>A0A1I6B498</accession>
<feature type="transmembrane region" description="Helical" evidence="1">
    <location>
        <begin position="33"/>
        <end position="51"/>
    </location>
</feature>
<keyword evidence="1" id="KW-0812">Transmembrane</keyword>
<proteinExistence type="predicted"/>
<evidence type="ECO:0000256" key="1">
    <source>
        <dbReference type="SAM" id="Phobius"/>
    </source>
</evidence>
<keyword evidence="1" id="KW-1133">Transmembrane helix</keyword>
<feature type="transmembrane region" description="Helical" evidence="1">
    <location>
        <begin position="128"/>
        <end position="148"/>
    </location>
</feature>
<organism evidence="2 3">
    <name type="scientific">Priestia endophytica DSM 13796</name>
    <dbReference type="NCBI Taxonomy" id="1121089"/>
    <lineage>
        <taxon>Bacteria</taxon>
        <taxon>Bacillati</taxon>
        <taxon>Bacillota</taxon>
        <taxon>Bacilli</taxon>
        <taxon>Bacillales</taxon>
        <taxon>Bacillaceae</taxon>
        <taxon>Priestia</taxon>
    </lineage>
</organism>
<feature type="transmembrane region" description="Helical" evidence="1">
    <location>
        <begin position="71"/>
        <end position="90"/>
    </location>
</feature>
<name>A0A1I6B498_9BACI</name>
<dbReference type="RefSeq" id="WP_061805605.1">
    <property type="nucleotide sequence ID" value="NZ_FOXX01000008.1"/>
</dbReference>
<comment type="caution">
    <text evidence="2">The sequence shown here is derived from an EMBL/GenBank/DDBJ whole genome shotgun (WGS) entry which is preliminary data.</text>
</comment>
<dbReference type="Proteomes" id="UP000182762">
    <property type="component" value="Unassembled WGS sequence"/>
</dbReference>
<keyword evidence="3" id="KW-1185">Reference proteome</keyword>
<feature type="transmembrane region" description="Helical" evidence="1">
    <location>
        <begin position="96"/>
        <end position="116"/>
    </location>
</feature>
<evidence type="ECO:0000313" key="3">
    <source>
        <dbReference type="Proteomes" id="UP000182762"/>
    </source>
</evidence>
<dbReference type="GeneID" id="93711867"/>
<protein>
    <submittedName>
        <fullName evidence="2">Uncharacterized protein</fullName>
    </submittedName>
</protein>
<dbReference type="EMBL" id="FOXX01000008">
    <property type="protein sequence ID" value="SFQ75770.1"/>
    <property type="molecule type" value="Genomic_DNA"/>
</dbReference>
<sequence length="153" mass="18137">MSILKFPKVLLSLMLILPWFSLPLLGKRAVKRYLPAALFISLVVRIVHFIAQRKNWWHWEEKLHLKLSGEFPLMWGPYLIGSMWILKLTYGRFVQFLLLNLFVDSLFTFVLVDFFKKRGIVSLVRLKKWGLALIFFLDSLLLYGFQYVKDKGK</sequence>
<gene>
    <name evidence="2" type="ORF">SAMN02745910_03255</name>
</gene>